<evidence type="ECO:0000256" key="3">
    <source>
        <dbReference type="ARBA" id="ARBA00012438"/>
    </source>
</evidence>
<evidence type="ECO:0000259" key="14">
    <source>
        <dbReference type="PROSITE" id="PS50109"/>
    </source>
</evidence>
<keyword evidence="6" id="KW-0716">Sensory transduction</keyword>
<comment type="catalytic activity">
    <reaction evidence="1">
        <text>ATP + protein L-histidine = ADP + protein N-phospho-L-histidine.</text>
        <dbReference type="EC" id="2.7.13.3"/>
    </reaction>
</comment>
<feature type="modified residue" description="4-aspartylphosphate" evidence="12">
    <location>
        <position position="823"/>
    </location>
</feature>
<evidence type="ECO:0000256" key="9">
    <source>
        <dbReference type="ARBA" id="ARBA00022991"/>
    </source>
</evidence>
<evidence type="ECO:0000256" key="8">
    <source>
        <dbReference type="ARBA" id="ARBA00022777"/>
    </source>
</evidence>
<proteinExistence type="inferred from homology"/>
<dbReference type="InterPro" id="IPR003018">
    <property type="entry name" value="GAF"/>
</dbReference>
<dbReference type="InterPro" id="IPR013515">
    <property type="entry name" value="Phytochrome_cen-reg"/>
</dbReference>
<dbReference type="Gene3D" id="3.30.450.40">
    <property type="match status" value="1"/>
</dbReference>
<dbReference type="InterPro" id="IPR029016">
    <property type="entry name" value="GAF-like_dom_sf"/>
</dbReference>
<dbReference type="Pfam" id="PF01590">
    <property type="entry name" value="GAF"/>
    <property type="match status" value="1"/>
</dbReference>
<sequence length="897" mass="100598">MPFKPRQELSEAQLETALNGCESEPIHIPGSIQPQGVLLVLDPLDHKVLQVSENLKAWLGVEAQAALGKTLSDIVGTEQASVIRHIVVERELQPLQSSVLRLNGKAFDAVAHLSDGYLVVELEIIDDEKALSRDFFYDELRQFAVGMRDMRTLPELYDFVTAQIRKITGFDRVKLYRFDEEWNGEVISESRAAHMTSYLGMRFPASDIPPQARRLYMKNYIRQIADIAYAPSPIIPTLNPHTNRPLDMSMSALRSVSPIHVQYLANMGVQASMSVSILRNDQFWGLIACHHNTPLHVPYRIRMVAEIMGHVFSAQLSSMEELVDRTDQEKRKLIVERMSASLGSHFRLFDLLGEREALILDAMKADGMALIHRKQFRSFGRTPDEGTVRDLIACVTARDPSGIVKTEDAETFCADHSTLSLTGGFLAAPTSHTREDYIVWFRSANVEHVQWAGKPEKTAEETKAGYRLMPRASFALWKETVRQRSRPWTRADVELAQNLIHIINQSERLNAEQASIAKSEFLANMSHELRTPMNAIVGIISILDRDAKLTERQREFISTLRLSANALLNLINDLLDIAKIESQEIRLEERPFNMADVLEEVRSMMNVRAVEKDLQLNLKAPKRQELELIGDTIRIRQVLMNLVSNALKFTENGFVNLMVRIEPIDGDTILLRVEVADSGIGMTAHQLETIFDKFVQADETITRRFGGSGLGLAITRNLVTLMKGEISVQSQPGMGSKFTVVLPLKKAPEGTESRPVTPAPRVAPVRQKAANRKRVLMAEDYGGNVIVALTLLESFGYDVVVVGNGKEAVDKLEEQRFDIVLMDVQMPVMDGYTATALIRELQATGTIPPVKIIGMTAHALTGDREKCLESGMDDYISKPFNPDYLEQMLAEHLSDKA</sequence>
<dbReference type="InterPro" id="IPR005467">
    <property type="entry name" value="His_kinase_dom"/>
</dbReference>
<evidence type="ECO:0000256" key="12">
    <source>
        <dbReference type="PROSITE-ProRule" id="PRU00169"/>
    </source>
</evidence>
<dbReference type="Pfam" id="PF02518">
    <property type="entry name" value="HATPase_c"/>
    <property type="match status" value="1"/>
</dbReference>
<evidence type="ECO:0000256" key="4">
    <source>
        <dbReference type="ARBA" id="ARBA00022543"/>
    </source>
</evidence>
<dbReference type="InterPro" id="IPR016132">
    <property type="entry name" value="Phyto_chromo_attachment"/>
</dbReference>
<dbReference type="SMART" id="SM00388">
    <property type="entry name" value="HisKA"/>
    <property type="match status" value="1"/>
</dbReference>
<dbReference type="InterPro" id="IPR036097">
    <property type="entry name" value="HisK_dim/P_sf"/>
</dbReference>
<dbReference type="CDD" id="cd16922">
    <property type="entry name" value="HATPase_EvgS-ArcB-TorS-like"/>
    <property type="match status" value="1"/>
</dbReference>
<feature type="domain" description="Phytochrome chromophore attachment site" evidence="13">
    <location>
        <begin position="152"/>
        <end position="310"/>
    </location>
</feature>
<dbReference type="InterPro" id="IPR001789">
    <property type="entry name" value="Sig_transdc_resp-reg_receiver"/>
</dbReference>
<dbReference type="SUPFAM" id="SSF52172">
    <property type="entry name" value="CheY-like"/>
    <property type="match status" value="1"/>
</dbReference>
<dbReference type="InterPro" id="IPR003594">
    <property type="entry name" value="HATPase_dom"/>
</dbReference>
<dbReference type="Gene3D" id="3.30.565.10">
    <property type="entry name" value="Histidine kinase-like ATPase, C-terminal domain"/>
    <property type="match status" value="1"/>
</dbReference>
<dbReference type="InterPro" id="IPR001294">
    <property type="entry name" value="Phytochrome"/>
</dbReference>
<keyword evidence="8" id="KW-0418">Kinase</keyword>
<dbReference type="SUPFAM" id="SSF55781">
    <property type="entry name" value="GAF domain-like"/>
    <property type="match status" value="2"/>
</dbReference>
<dbReference type="Pfam" id="PF00512">
    <property type="entry name" value="HisKA"/>
    <property type="match status" value="1"/>
</dbReference>
<dbReference type="PROSITE" id="PS50110">
    <property type="entry name" value="RESPONSE_REGULATORY"/>
    <property type="match status" value="1"/>
</dbReference>
<reference evidence="16 17" key="1">
    <citation type="submission" date="2023-01" db="EMBL/GenBank/DDBJ databases">
        <title>Novel species of the genus Asticcacaulis isolated from rivers.</title>
        <authorList>
            <person name="Lu H."/>
        </authorList>
    </citation>
    <scope>NUCLEOTIDE SEQUENCE [LARGE SCALE GENOMIC DNA]</scope>
    <source>
        <strain evidence="16 17">BYS171W</strain>
    </source>
</reference>
<evidence type="ECO:0000256" key="2">
    <source>
        <dbReference type="ARBA" id="ARBA00006402"/>
    </source>
</evidence>
<dbReference type="InterPro" id="IPR013654">
    <property type="entry name" value="PAS_2"/>
</dbReference>
<dbReference type="PROSITE" id="PS50109">
    <property type="entry name" value="HIS_KIN"/>
    <property type="match status" value="1"/>
</dbReference>
<dbReference type="SUPFAM" id="SSF47384">
    <property type="entry name" value="Homodimeric domain of signal transducing histidine kinase"/>
    <property type="match status" value="1"/>
</dbReference>
<comment type="similarity">
    <text evidence="2">In the N-terminal section; belongs to the phytochrome family.</text>
</comment>
<accession>A0ABT5HXD8</accession>
<keyword evidence="9" id="KW-0157">Chromophore</keyword>
<evidence type="ECO:0000259" key="15">
    <source>
        <dbReference type="PROSITE" id="PS50110"/>
    </source>
</evidence>
<keyword evidence="16" id="KW-0547">Nucleotide-binding</keyword>
<dbReference type="SUPFAM" id="SSF55785">
    <property type="entry name" value="PYP-like sensor domain (PAS domain)"/>
    <property type="match status" value="1"/>
</dbReference>
<dbReference type="SMART" id="SM00387">
    <property type="entry name" value="HATPase_c"/>
    <property type="match status" value="1"/>
</dbReference>
<keyword evidence="11" id="KW-0675">Receptor</keyword>
<dbReference type="SMART" id="SM00448">
    <property type="entry name" value="REC"/>
    <property type="match status" value="1"/>
</dbReference>
<name>A0ABT5HXD8_9CAUL</name>
<protein>
    <recommendedName>
        <fullName evidence="3">histidine kinase</fullName>
        <ecNumber evidence="3">2.7.13.3</ecNumber>
    </recommendedName>
</protein>
<dbReference type="GO" id="GO:0005524">
    <property type="term" value="F:ATP binding"/>
    <property type="evidence" value="ECO:0007669"/>
    <property type="project" value="UniProtKB-KW"/>
</dbReference>
<dbReference type="SMART" id="SM00065">
    <property type="entry name" value="GAF"/>
    <property type="match status" value="1"/>
</dbReference>
<dbReference type="Gene3D" id="3.30.450.20">
    <property type="entry name" value="PAS domain"/>
    <property type="match status" value="1"/>
</dbReference>
<keyword evidence="5 12" id="KW-0597">Phosphoprotein</keyword>
<feature type="domain" description="Response regulatory" evidence="15">
    <location>
        <begin position="774"/>
        <end position="893"/>
    </location>
</feature>
<dbReference type="EMBL" id="JAQQKX010000014">
    <property type="protein sequence ID" value="MDC7684693.1"/>
    <property type="molecule type" value="Genomic_DNA"/>
</dbReference>
<keyword evidence="4" id="KW-0600">Photoreceptor protein</keyword>
<keyword evidence="7" id="KW-0808">Transferase</keyword>
<dbReference type="Pfam" id="PF00072">
    <property type="entry name" value="Response_reg"/>
    <property type="match status" value="1"/>
</dbReference>
<dbReference type="InterPro" id="IPR011006">
    <property type="entry name" value="CheY-like_superfamily"/>
</dbReference>
<evidence type="ECO:0000256" key="10">
    <source>
        <dbReference type="ARBA" id="ARBA00023012"/>
    </source>
</evidence>
<dbReference type="PANTHER" id="PTHR45339">
    <property type="entry name" value="HYBRID SIGNAL TRANSDUCTION HISTIDINE KINASE J"/>
    <property type="match status" value="1"/>
</dbReference>
<dbReference type="RefSeq" id="WP_272749163.1">
    <property type="nucleotide sequence ID" value="NZ_JAQQKX010000014.1"/>
</dbReference>
<evidence type="ECO:0000256" key="5">
    <source>
        <dbReference type="ARBA" id="ARBA00022553"/>
    </source>
</evidence>
<dbReference type="PRINTS" id="PR01033">
    <property type="entry name" value="PHYTOCHROME"/>
</dbReference>
<evidence type="ECO:0000256" key="6">
    <source>
        <dbReference type="ARBA" id="ARBA00022606"/>
    </source>
</evidence>
<dbReference type="EC" id="2.7.13.3" evidence="3"/>
<dbReference type="Gene3D" id="3.40.50.2300">
    <property type="match status" value="1"/>
</dbReference>
<feature type="domain" description="Histidine kinase" evidence="14">
    <location>
        <begin position="524"/>
        <end position="746"/>
    </location>
</feature>
<evidence type="ECO:0000259" key="13">
    <source>
        <dbReference type="PROSITE" id="PS50046"/>
    </source>
</evidence>
<dbReference type="Gene3D" id="3.30.450.270">
    <property type="match status" value="1"/>
</dbReference>
<dbReference type="InterPro" id="IPR035965">
    <property type="entry name" value="PAS-like_dom_sf"/>
</dbReference>
<dbReference type="Pfam" id="PF08446">
    <property type="entry name" value="PAS_2"/>
    <property type="match status" value="1"/>
</dbReference>
<dbReference type="CDD" id="cd17546">
    <property type="entry name" value="REC_hyHK_CKI1_RcsC-like"/>
    <property type="match status" value="1"/>
</dbReference>
<comment type="caution">
    <text evidence="16">The sequence shown here is derived from an EMBL/GenBank/DDBJ whole genome shotgun (WGS) entry which is preliminary data.</text>
</comment>
<keyword evidence="10" id="KW-0902">Two-component regulatory system</keyword>
<dbReference type="InterPro" id="IPR003661">
    <property type="entry name" value="HisK_dim/P_dom"/>
</dbReference>
<dbReference type="CDD" id="cd00082">
    <property type="entry name" value="HisKA"/>
    <property type="match status" value="1"/>
</dbReference>
<evidence type="ECO:0000313" key="16">
    <source>
        <dbReference type="EMBL" id="MDC7684693.1"/>
    </source>
</evidence>
<keyword evidence="16" id="KW-0067">ATP-binding</keyword>
<gene>
    <name evidence="16" type="ORF">PQU92_15515</name>
</gene>
<dbReference type="SUPFAM" id="SSF55874">
    <property type="entry name" value="ATPase domain of HSP90 chaperone/DNA topoisomerase II/histidine kinase"/>
    <property type="match status" value="1"/>
</dbReference>
<evidence type="ECO:0000313" key="17">
    <source>
        <dbReference type="Proteomes" id="UP001214854"/>
    </source>
</evidence>
<dbReference type="InterPro" id="IPR036890">
    <property type="entry name" value="HATPase_C_sf"/>
</dbReference>
<dbReference type="PROSITE" id="PS50046">
    <property type="entry name" value="PHYTOCHROME_2"/>
    <property type="match status" value="1"/>
</dbReference>
<organism evidence="16 17">
    <name type="scientific">Asticcacaulis aquaticus</name>
    <dbReference type="NCBI Taxonomy" id="2984212"/>
    <lineage>
        <taxon>Bacteria</taxon>
        <taxon>Pseudomonadati</taxon>
        <taxon>Pseudomonadota</taxon>
        <taxon>Alphaproteobacteria</taxon>
        <taxon>Caulobacterales</taxon>
        <taxon>Caulobacteraceae</taxon>
        <taxon>Asticcacaulis</taxon>
    </lineage>
</organism>
<dbReference type="Pfam" id="PF00360">
    <property type="entry name" value="PHY"/>
    <property type="match status" value="1"/>
</dbReference>
<evidence type="ECO:0000256" key="11">
    <source>
        <dbReference type="ARBA" id="ARBA00023170"/>
    </source>
</evidence>
<keyword evidence="17" id="KW-1185">Reference proteome</keyword>
<evidence type="ECO:0000256" key="1">
    <source>
        <dbReference type="ARBA" id="ARBA00000085"/>
    </source>
</evidence>
<evidence type="ECO:0000256" key="7">
    <source>
        <dbReference type="ARBA" id="ARBA00022679"/>
    </source>
</evidence>
<dbReference type="Proteomes" id="UP001214854">
    <property type="component" value="Unassembled WGS sequence"/>
</dbReference>
<dbReference type="Gene3D" id="1.10.287.130">
    <property type="match status" value="1"/>
</dbReference>
<dbReference type="InterPro" id="IPR043150">
    <property type="entry name" value="Phytochrome_PHY_sf"/>
</dbReference>
<dbReference type="PANTHER" id="PTHR45339:SF1">
    <property type="entry name" value="HYBRID SIGNAL TRANSDUCTION HISTIDINE KINASE J"/>
    <property type="match status" value="1"/>
</dbReference>